<sequence length="388" mass="41019">MYIEQIGAISALGRGKQATLDALASGESKGMARLGEPLYSGRFGCVASIVEELPPVPTSFRHWDNRNNRIAAACFEQIQQGVERAISSMGAHRIGVVIGTSTCGIAEGEKAIRHFQQHRQLPDDFQFSHQDIGNSADFIAKLAQVDGPRFSISTACSSAARTFISAQKLLQTGVCDAVICGGVDSYCDLTVNGFDALEQVSSDPCMPFSSERRGINIGEAGALFLCTREPAALYLAGWGESAEGHHMSAPLPSGEGAQQAMQQALTMANLSAADIGYVNAHGTATQLNDAMESKAISELLGDTPVSSTKALTGHCLGAAAAIEAAICCWSLEHQTLPQQFPRSSELDPECSPINLVKSEQALTDNFVISNSFAFGGNNAALIFGVTRD</sequence>
<keyword evidence="7" id="KW-1185">Reference proteome</keyword>
<comment type="pathway">
    <text evidence="1">Lipid metabolism.</text>
</comment>
<evidence type="ECO:0000313" key="6">
    <source>
        <dbReference type="EMBL" id="GLS83163.1"/>
    </source>
</evidence>
<dbReference type="InterPro" id="IPR014031">
    <property type="entry name" value="Ketoacyl_synth_C"/>
</dbReference>
<dbReference type="CDD" id="cd00834">
    <property type="entry name" value="KAS_I_II"/>
    <property type="match status" value="1"/>
</dbReference>
<dbReference type="Pfam" id="PF00109">
    <property type="entry name" value="ketoacyl-synt"/>
    <property type="match status" value="1"/>
</dbReference>
<dbReference type="GO" id="GO:0004315">
    <property type="term" value="F:3-oxoacyl-[acyl-carrier-protein] synthase activity"/>
    <property type="evidence" value="ECO:0007669"/>
    <property type="project" value="TreeGrafter"/>
</dbReference>
<dbReference type="InterPro" id="IPR016039">
    <property type="entry name" value="Thiolase-like"/>
</dbReference>
<reference evidence="6 7" key="1">
    <citation type="journal article" date="2014" name="Int. J. Syst. Evol. Microbiol.">
        <title>Complete genome sequence of Corynebacterium casei LMG S-19264T (=DSM 44701T), isolated from a smear-ripened cheese.</title>
        <authorList>
            <consortium name="US DOE Joint Genome Institute (JGI-PGF)"/>
            <person name="Walter F."/>
            <person name="Albersmeier A."/>
            <person name="Kalinowski J."/>
            <person name="Ruckert C."/>
        </authorList>
    </citation>
    <scope>NUCLEOTIDE SEQUENCE [LARGE SCALE GENOMIC DNA]</scope>
    <source>
        <strain evidence="6 7">NBRC 112785</strain>
    </source>
</reference>
<dbReference type="AlphaFoldDB" id="A0AA37WW27"/>
<dbReference type="GO" id="GO:0005829">
    <property type="term" value="C:cytosol"/>
    <property type="evidence" value="ECO:0007669"/>
    <property type="project" value="TreeGrafter"/>
</dbReference>
<evidence type="ECO:0000256" key="2">
    <source>
        <dbReference type="ARBA" id="ARBA00008467"/>
    </source>
</evidence>
<name>A0AA37WW27_9GAMM</name>
<comment type="similarity">
    <text evidence="2 4">Belongs to the thiolase-like superfamily. Beta-ketoacyl-ACP synthases family.</text>
</comment>
<dbReference type="PROSITE" id="PS52004">
    <property type="entry name" value="KS3_2"/>
    <property type="match status" value="1"/>
</dbReference>
<proteinExistence type="inferred from homology"/>
<dbReference type="EMBL" id="BSPO01000002">
    <property type="protein sequence ID" value="GLS83163.1"/>
    <property type="molecule type" value="Genomic_DNA"/>
</dbReference>
<dbReference type="SMART" id="SM00825">
    <property type="entry name" value="PKS_KS"/>
    <property type="match status" value="1"/>
</dbReference>
<evidence type="ECO:0000256" key="4">
    <source>
        <dbReference type="RuleBase" id="RU003694"/>
    </source>
</evidence>
<evidence type="ECO:0000256" key="1">
    <source>
        <dbReference type="ARBA" id="ARBA00005189"/>
    </source>
</evidence>
<evidence type="ECO:0000256" key="3">
    <source>
        <dbReference type="ARBA" id="ARBA00022679"/>
    </source>
</evidence>
<protein>
    <submittedName>
        <fullName evidence="6">Beta-ketoacyl-[acyl-carrier-protein] synthase II</fullName>
    </submittedName>
</protein>
<dbReference type="InterPro" id="IPR020841">
    <property type="entry name" value="PKS_Beta-ketoAc_synthase_dom"/>
</dbReference>
<organism evidence="6 7">
    <name type="scientific">Paraferrimonas haliotis</name>
    <dbReference type="NCBI Taxonomy" id="2013866"/>
    <lineage>
        <taxon>Bacteria</taxon>
        <taxon>Pseudomonadati</taxon>
        <taxon>Pseudomonadota</taxon>
        <taxon>Gammaproteobacteria</taxon>
        <taxon>Alteromonadales</taxon>
        <taxon>Ferrimonadaceae</taxon>
        <taxon>Paraferrimonas</taxon>
    </lineage>
</organism>
<dbReference type="Proteomes" id="UP001157439">
    <property type="component" value="Unassembled WGS sequence"/>
</dbReference>
<dbReference type="InterPro" id="IPR000794">
    <property type="entry name" value="Beta-ketoacyl_synthase"/>
</dbReference>
<dbReference type="PANTHER" id="PTHR11712">
    <property type="entry name" value="POLYKETIDE SYNTHASE-RELATED"/>
    <property type="match status" value="1"/>
</dbReference>
<dbReference type="PANTHER" id="PTHR11712:SF320">
    <property type="entry name" value="BETA-KETOACYL SYNTHASE"/>
    <property type="match status" value="1"/>
</dbReference>
<feature type="domain" description="Ketosynthase family 3 (KS3)" evidence="5">
    <location>
        <begin position="1"/>
        <end position="385"/>
    </location>
</feature>
<dbReference type="SUPFAM" id="SSF53901">
    <property type="entry name" value="Thiolase-like"/>
    <property type="match status" value="2"/>
</dbReference>
<dbReference type="GO" id="GO:0006633">
    <property type="term" value="P:fatty acid biosynthetic process"/>
    <property type="evidence" value="ECO:0007669"/>
    <property type="project" value="TreeGrafter"/>
</dbReference>
<keyword evidence="3 4" id="KW-0808">Transferase</keyword>
<dbReference type="Gene3D" id="3.40.47.10">
    <property type="match status" value="1"/>
</dbReference>
<gene>
    <name evidence="6" type="ORF">GCM10007894_11400</name>
</gene>
<dbReference type="Pfam" id="PF02801">
    <property type="entry name" value="Ketoacyl-synt_C"/>
    <property type="match status" value="1"/>
</dbReference>
<dbReference type="InterPro" id="IPR014030">
    <property type="entry name" value="Ketoacyl_synth_N"/>
</dbReference>
<accession>A0AA37WW27</accession>
<evidence type="ECO:0000313" key="7">
    <source>
        <dbReference type="Proteomes" id="UP001157439"/>
    </source>
</evidence>
<dbReference type="NCBIfam" id="NF006618">
    <property type="entry name" value="PRK09185.1"/>
    <property type="match status" value="1"/>
</dbReference>
<evidence type="ECO:0000259" key="5">
    <source>
        <dbReference type="PROSITE" id="PS52004"/>
    </source>
</evidence>
<comment type="caution">
    <text evidence="6">The sequence shown here is derived from an EMBL/GenBank/DDBJ whole genome shotgun (WGS) entry which is preliminary data.</text>
</comment>
<dbReference type="RefSeq" id="WP_095497276.1">
    <property type="nucleotide sequence ID" value="NZ_BSPO01000002.1"/>
</dbReference>